<dbReference type="EMBL" id="JAJAGQ010000010">
    <property type="protein sequence ID" value="KAJ8551028.1"/>
    <property type="molecule type" value="Genomic_DNA"/>
</dbReference>
<dbReference type="Proteomes" id="UP001152561">
    <property type="component" value="Unassembled WGS sequence"/>
</dbReference>
<keyword evidence="3" id="KW-1185">Reference proteome</keyword>
<keyword evidence="1" id="KW-1133">Transmembrane helix</keyword>
<protein>
    <submittedName>
        <fullName evidence="2">Uncharacterized protein</fullName>
    </submittedName>
</protein>
<accession>A0A9Q1M497</accession>
<proteinExistence type="predicted"/>
<organism evidence="2 3">
    <name type="scientific">Anisodus acutangulus</name>
    <dbReference type="NCBI Taxonomy" id="402998"/>
    <lineage>
        <taxon>Eukaryota</taxon>
        <taxon>Viridiplantae</taxon>
        <taxon>Streptophyta</taxon>
        <taxon>Embryophyta</taxon>
        <taxon>Tracheophyta</taxon>
        <taxon>Spermatophyta</taxon>
        <taxon>Magnoliopsida</taxon>
        <taxon>eudicotyledons</taxon>
        <taxon>Gunneridae</taxon>
        <taxon>Pentapetalae</taxon>
        <taxon>asterids</taxon>
        <taxon>lamiids</taxon>
        <taxon>Solanales</taxon>
        <taxon>Solanaceae</taxon>
        <taxon>Solanoideae</taxon>
        <taxon>Hyoscyameae</taxon>
        <taxon>Anisodus</taxon>
    </lineage>
</organism>
<evidence type="ECO:0000313" key="2">
    <source>
        <dbReference type="EMBL" id="KAJ8551028.1"/>
    </source>
</evidence>
<reference evidence="3" key="1">
    <citation type="journal article" date="2023" name="Proc. Natl. Acad. Sci. U.S.A.">
        <title>Genomic and structural basis for evolution of tropane alkaloid biosynthesis.</title>
        <authorList>
            <person name="Wanga Y.-J."/>
            <person name="Taina T."/>
            <person name="Yua J.-Y."/>
            <person name="Lia J."/>
            <person name="Xua B."/>
            <person name="Chenc J."/>
            <person name="D'Auriad J.C."/>
            <person name="Huanga J.-P."/>
            <person name="Huanga S.-X."/>
        </authorList>
    </citation>
    <scope>NUCLEOTIDE SEQUENCE [LARGE SCALE GENOMIC DNA]</scope>
    <source>
        <strain evidence="3">cv. KIB-2019</strain>
    </source>
</reference>
<sequence>MNGVVESFEKTVWVLAISASFSAYSFSCLSPFVSWMLVSSVSLVDFFISSSITSCSLASSSFSLLRIPKAF</sequence>
<comment type="caution">
    <text evidence="2">The sequence shown here is derived from an EMBL/GenBank/DDBJ whole genome shotgun (WGS) entry which is preliminary data.</text>
</comment>
<gene>
    <name evidence="2" type="ORF">K7X08_000398</name>
</gene>
<evidence type="ECO:0000256" key="1">
    <source>
        <dbReference type="SAM" id="Phobius"/>
    </source>
</evidence>
<feature type="transmembrane region" description="Helical" evidence="1">
    <location>
        <begin position="46"/>
        <end position="65"/>
    </location>
</feature>
<keyword evidence="1" id="KW-0472">Membrane</keyword>
<dbReference type="AlphaFoldDB" id="A0A9Q1M497"/>
<evidence type="ECO:0000313" key="3">
    <source>
        <dbReference type="Proteomes" id="UP001152561"/>
    </source>
</evidence>
<name>A0A9Q1M497_9SOLA</name>
<keyword evidence="1" id="KW-0812">Transmembrane</keyword>
<feature type="transmembrane region" description="Helical" evidence="1">
    <location>
        <begin position="12"/>
        <end position="34"/>
    </location>
</feature>